<dbReference type="SUPFAM" id="SSF52540">
    <property type="entry name" value="P-loop containing nucleoside triphosphate hydrolases"/>
    <property type="match status" value="1"/>
</dbReference>
<dbReference type="RefSeq" id="WP_379101399.1">
    <property type="nucleotide sequence ID" value="NZ_JBHUGZ010000014.1"/>
</dbReference>
<dbReference type="InterPro" id="IPR003439">
    <property type="entry name" value="ABC_transporter-like_ATP-bd"/>
</dbReference>
<feature type="domain" description="ABC transporter" evidence="8">
    <location>
        <begin position="26"/>
        <end position="273"/>
    </location>
</feature>
<comment type="subcellular location">
    <subcellularLocation>
        <location evidence="1">Cell inner membrane</location>
        <topology evidence="1">Peripheral membrane protein</topology>
    </subcellularLocation>
</comment>
<dbReference type="GO" id="GO:0005524">
    <property type="term" value="F:ATP binding"/>
    <property type="evidence" value="ECO:0007669"/>
    <property type="project" value="UniProtKB-KW"/>
</dbReference>
<dbReference type="PANTHER" id="PTHR43297:SF2">
    <property type="entry name" value="DIPEPTIDE TRANSPORT ATP-BINDING PROTEIN DPPD"/>
    <property type="match status" value="1"/>
</dbReference>
<comment type="caution">
    <text evidence="9">The sequence shown here is derived from an EMBL/GenBank/DDBJ whole genome shotgun (WGS) entry which is preliminary data.</text>
</comment>
<proteinExistence type="inferred from homology"/>
<organism evidence="9 10">
    <name type="scientific">Mesorhizobium newzealandense</name>
    <dbReference type="NCBI Taxonomy" id="1300302"/>
    <lineage>
        <taxon>Bacteria</taxon>
        <taxon>Pseudomonadati</taxon>
        <taxon>Pseudomonadota</taxon>
        <taxon>Alphaproteobacteria</taxon>
        <taxon>Hyphomicrobiales</taxon>
        <taxon>Phyllobacteriaceae</taxon>
        <taxon>Mesorhizobium</taxon>
    </lineage>
</organism>
<keyword evidence="3" id="KW-0813">Transport</keyword>
<dbReference type="CDD" id="cd03257">
    <property type="entry name" value="ABC_NikE_OppD_transporters"/>
    <property type="match status" value="1"/>
</dbReference>
<keyword evidence="7" id="KW-0472">Membrane</keyword>
<evidence type="ECO:0000256" key="7">
    <source>
        <dbReference type="ARBA" id="ARBA00023136"/>
    </source>
</evidence>
<dbReference type="InterPro" id="IPR013563">
    <property type="entry name" value="Oligopep_ABC_C"/>
</dbReference>
<evidence type="ECO:0000256" key="6">
    <source>
        <dbReference type="ARBA" id="ARBA00022840"/>
    </source>
</evidence>
<dbReference type="NCBIfam" id="TIGR01727">
    <property type="entry name" value="oligo_HPY"/>
    <property type="match status" value="1"/>
</dbReference>
<evidence type="ECO:0000256" key="1">
    <source>
        <dbReference type="ARBA" id="ARBA00004417"/>
    </source>
</evidence>
<accession>A0ABW4UG62</accession>
<comment type="similarity">
    <text evidence="2">Belongs to the ABC transporter superfamily.</text>
</comment>
<dbReference type="SMART" id="SM00382">
    <property type="entry name" value="AAA"/>
    <property type="match status" value="1"/>
</dbReference>
<evidence type="ECO:0000256" key="2">
    <source>
        <dbReference type="ARBA" id="ARBA00005417"/>
    </source>
</evidence>
<dbReference type="PANTHER" id="PTHR43297">
    <property type="entry name" value="OLIGOPEPTIDE TRANSPORT ATP-BINDING PROTEIN APPD"/>
    <property type="match status" value="1"/>
</dbReference>
<evidence type="ECO:0000256" key="4">
    <source>
        <dbReference type="ARBA" id="ARBA00022475"/>
    </source>
</evidence>
<dbReference type="Pfam" id="PF08352">
    <property type="entry name" value="oligo_HPY"/>
    <property type="match status" value="1"/>
</dbReference>
<evidence type="ECO:0000259" key="8">
    <source>
        <dbReference type="PROSITE" id="PS50893"/>
    </source>
</evidence>
<dbReference type="InterPro" id="IPR003593">
    <property type="entry name" value="AAA+_ATPase"/>
</dbReference>
<keyword evidence="10" id="KW-1185">Reference proteome</keyword>
<dbReference type="PROSITE" id="PS50893">
    <property type="entry name" value="ABC_TRANSPORTER_2"/>
    <property type="match status" value="1"/>
</dbReference>
<keyword evidence="4" id="KW-1003">Cell membrane</keyword>
<dbReference type="InterPro" id="IPR050388">
    <property type="entry name" value="ABC_Ni/Peptide_Import"/>
</dbReference>
<evidence type="ECO:0000313" key="10">
    <source>
        <dbReference type="Proteomes" id="UP001597405"/>
    </source>
</evidence>
<evidence type="ECO:0000313" key="9">
    <source>
        <dbReference type="EMBL" id="MFD1985174.1"/>
    </source>
</evidence>
<dbReference type="PROSITE" id="PS00211">
    <property type="entry name" value="ABC_TRANSPORTER_1"/>
    <property type="match status" value="1"/>
</dbReference>
<dbReference type="Proteomes" id="UP001597405">
    <property type="component" value="Unassembled WGS sequence"/>
</dbReference>
<keyword evidence="6 9" id="KW-0067">ATP-binding</keyword>
<sequence length="359" mass="38048">MSAQHSSARSGAIDNNAAGREPLLSIRGLRVGFRRAGSQFEAVRGIDLDVAKGEVVGIVGESGSGKSVGMLAALGLTSKNAVVTGSVRFNGDELVGKPAREMRKIRGARIAMIFQDPLSSLNPVMTVGAQIAEAVRLHQRVTRKQAMARAVELLALVAIPQPERRVNQYPHEFSGGMRQRAVIAMAVANDPDLLIADEPTTALDVTVQAQILSVLRSLQKRLGLGLVLITHDLGVVAGHADRVAVVYSGRVVEQAGVSELFADPRHPYTRGLIASIPNLEESRDRLFSIDGSPPALGRLPGGCAFHPRCIHAEARCRTEDPPLHDIGGRFSACHFATTLPPFHSASLAAASLDSGSVAP</sequence>
<protein>
    <submittedName>
        <fullName evidence="9">ABC transporter ATP-binding protein</fullName>
    </submittedName>
</protein>
<name>A0ABW4UG62_9HYPH</name>
<gene>
    <name evidence="9" type="ORF">ACFSOZ_21805</name>
</gene>
<keyword evidence="5" id="KW-0547">Nucleotide-binding</keyword>
<dbReference type="InterPro" id="IPR027417">
    <property type="entry name" value="P-loop_NTPase"/>
</dbReference>
<reference evidence="10" key="1">
    <citation type="journal article" date="2019" name="Int. J. Syst. Evol. Microbiol.">
        <title>The Global Catalogue of Microorganisms (GCM) 10K type strain sequencing project: providing services to taxonomists for standard genome sequencing and annotation.</title>
        <authorList>
            <consortium name="The Broad Institute Genomics Platform"/>
            <consortium name="The Broad Institute Genome Sequencing Center for Infectious Disease"/>
            <person name="Wu L."/>
            <person name="Ma J."/>
        </authorList>
    </citation>
    <scope>NUCLEOTIDE SEQUENCE [LARGE SCALE GENOMIC DNA]</scope>
    <source>
        <strain evidence="10">CGMCC 1.16225</strain>
    </source>
</reference>
<dbReference type="InterPro" id="IPR017871">
    <property type="entry name" value="ABC_transporter-like_CS"/>
</dbReference>
<evidence type="ECO:0000256" key="3">
    <source>
        <dbReference type="ARBA" id="ARBA00022448"/>
    </source>
</evidence>
<dbReference type="Gene3D" id="3.40.50.300">
    <property type="entry name" value="P-loop containing nucleotide triphosphate hydrolases"/>
    <property type="match status" value="1"/>
</dbReference>
<dbReference type="EMBL" id="JBHUGZ010000014">
    <property type="protein sequence ID" value="MFD1985174.1"/>
    <property type="molecule type" value="Genomic_DNA"/>
</dbReference>
<evidence type="ECO:0000256" key="5">
    <source>
        <dbReference type="ARBA" id="ARBA00022741"/>
    </source>
</evidence>
<dbReference type="Pfam" id="PF00005">
    <property type="entry name" value="ABC_tran"/>
    <property type="match status" value="1"/>
</dbReference>